<proteinExistence type="predicted"/>
<protein>
    <submittedName>
        <fullName evidence="1">Uncharacterized protein</fullName>
    </submittedName>
</protein>
<dbReference type="AlphaFoldDB" id="A0A0E9SZY4"/>
<organism evidence="1">
    <name type="scientific">Anguilla anguilla</name>
    <name type="common">European freshwater eel</name>
    <name type="synonym">Muraena anguilla</name>
    <dbReference type="NCBI Taxonomy" id="7936"/>
    <lineage>
        <taxon>Eukaryota</taxon>
        <taxon>Metazoa</taxon>
        <taxon>Chordata</taxon>
        <taxon>Craniata</taxon>
        <taxon>Vertebrata</taxon>
        <taxon>Euteleostomi</taxon>
        <taxon>Actinopterygii</taxon>
        <taxon>Neopterygii</taxon>
        <taxon>Teleostei</taxon>
        <taxon>Anguilliformes</taxon>
        <taxon>Anguillidae</taxon>
        <taxon>Anguilla</taxon>
    </lineage>
</organism>
<accession>A0A0E9SZY4</accession>
<dbReference type="EMBL" id="GBXM01061701">
    <property type="protein sequence ID" value="JAH46876.1"/>
    <property type="molecule type" value="Transcribed_RNA"/>
</dbReference>
<reference evidence="1" key="1">
    <citation type="submission" date="2014-11" db="EMBL/GenBank/DDBJ databases">
        <authorList>
            <person name="Amaro Gonzalez C."/>
        </authorList>
    </citation>
    <scope>NUCLEOTIDE SEQUENCE</scope>
</reference>
<sequence length="58" mass="6612">MANMGPGGMGVGDMVEWMAWVTWPGMGAETWDPWEELETCIAQEWEAWTETLEEMTCL</sequence>
<name>A0A0E9SZY4_ANGAN</name>
<evidence type="ECO:0000313" key="1">
    <source>
        <dbReference type="EMBL" id="JAH46876.1"/>
    </source>
</evidence>
<reference evidence="1" key="2">
    <citation type="journal article" date="2015" name="Fish Shellfish Immunol.">
        <title>Early steps in the European eel (Anguilla anguilla)-Vibrio vulnificus interaction in the gills: Role of the RtxA13 toxin.</title>
        <authorList>
            <person name="Callol A."/>
            <person name="Pajuelo D."/>
            <person name="Ebbesson L."/>
            <person name="Teles M."/>
            <person name="MacKenzie S."/>
            <person name="Amaro C."/>
        </authorList>
    </citation>
    <scope>NUCLEOTIDE SEQUENCE</scope>
</reference>